<evidence type="ECO:0000256" key="4">
    <source>
        <dbReference type="ARBA" id="ARBA00023015"/>
    </source>
</evidence>
<comment type="subcellular location">
    <subcellularLocation>
        <location evidence="1">Nucleus</location>
    </subcellularLocation>
</comment>
<dbReference type="GO" id="GO:0006367">
    <property type="term" value="P:transcription initiation at RNA polymerase II promoter"/>
    <property type="evidence" value="ECO:0007669"/>
    <property type="project" value="TreeGrafter"/>
</dbReference>
<comment type="similarity">
    <text evidence="2">Belongs to the TAF8 family.</text>
</comment>
<comment type="caution">
    <text evidence="9">The sequence shown here is derived from an EMBL/GenBank/DDBJ whole genome shotgun (WGS) entry which is preliminary data.</text>
</comment>
<feature type="domain" description="Transcription factor TFIID subunit 8 C-terminal" evidence="8">
    <location>
        <begin position="215"/>
        <end position="261"/>
    </location>
</feature>
<dbReference type="GO" id="GO:0005669">
    <property type="term" value="C:transcription factor TFIID complex"/>
    <property type="evidence" value="ECO:0007669"/>
    <property type="project" value="InterPro"/>
</dbReference>
<accession>A0A4Q2DZ03</accession>
<dbReference type="PANTHER" id="PTHR46469:SF1">
    <property type="entry name" value="TRANSCRIPTION INITIATION FACTOR TFIID SUBUNIT 8"/>
    <property type="match status" value="1"/>
</dbReference>
<proteinExistence type="inferred from homology"/>
<evidence type="ECO:0000256" key="2">
    <source>
        <dbReference type="ARBA" id="ARBA00008767"/>
    </source>
</evidence>
<dbReference type="InterPro" id="IPR009072">
    <property type="entry name" value="Histone-fold"/>
</dbReference>
<gene>
    <name evidence="9" type="ORF">EST38_g658</name>
</gene>
<dbReference type="AlphaFoldDB" id="A0A4Q2DZ03"/>
<dbReference type="Pfam" id="PF07524">
    <property type="entry name" value="Bromo_TP"/>
    <property type="match status" value="1"/>
</dbReference>
<evidence type="ECO:0000313" key="9">
    <source>
        <dbReference type="EMBL" id="RXW25191.1"/>
    </source>
</evidence>
<keyword evidence="4" id="KW-0805">Transcription regulation</keyword>
<evidence type="ECO:0000256" key="1">
    <source>
        <dbReference type="ARBA" id="ARBA00004123"/>
    </source>
</evidence>
<evidence type="ECO:0000259" key="8">
    <source>
        <dbReference type="Pfam" id="PF10406"/>
    </source>
</evidence>
<evidence type="ECO:0000313" key="10">
    <source>
        <dbReference type="Proteomes" id="UP000290288"/>
    </source>
</evidence>
<evidence type="ECO:0000256" key="3">
    <source>
        <dbReference type="ARBA" id="ARBA00017307"/>
    </source>
</evidence>
<dbReference type="CDD" id="cd08049">
    <property type="entry name" value="TAF8"/>
    <property type="match status" value="1"/>
</dbReference>
<sequence>MSTSMAYQPQGSGEAAQQPLATAAAPTTQYIHQYYQAPYNATAATTPIVAPGALSYYAFQPSANGQKSSEIVPPPAEPSVTPEIAEKAIRKLVTVELKNAGFEKAEPMTVKQLEYEVQAFVQQLYERAHEYANLANRAGVIAPDLLQSCEEFYMPTTELQTAAKRAKKKKRKFRTADVALSFLPSESRSSSPELLSSDDEAVANTAAVPLTLRMLPPHFPSLPPKHTYMKTPVSPPKKAALPSLEKKLKTAGLVQKSLQNLLTATEEGTNNEDAELLGHIVNWETGLHPRKRWKTVYSDVLTVFDLEALLLPELTLPESLELAQSHYQRHSALFLAQRWSVELARQPFLFALQLAGAWDVAWQQRCLQSHRYYLVECPSLLPAA</sequence>
<organism evidence="9 10">
    <name type="scientific">Candolleomyces aberdarensis</name>
    <dbReference type="NCBI Taxonomy" id="2316362"/>
    <lineage>
        <taxon>Eukaryota</taxon>
        <taxon>Fungi</taxon>
        <taxon>Dikarya</taxon>
        <taxon>Basidiomycota</taxon>
        <taxon>Agaricomycotina</taxon>
        <taxon>Agaricomycetes</taxon>
        <taxon>Agaricomycetidae</taxon>
        <taxon>Agaricales</taxon>
        <taxon>Agaricineae</taxon>
        <taxon>Psathyrellaceae</taxon>
        <taxon>Candolleomyces</taxon>
    </lineage>
</organism>
<name>A0A4Q2DZ03_9AGAR</name>
<dbReference type="STRING" id="2316362.A0A4Q2DZ03"/>
<dbReference type="Proteomes" id="UP000290288">
    <property type="component" value="Unassembled WGS sequence"/>
</dbReference>
<dbReference type="CDD" id="cd00076">
    <property type="entry name" value="HFD_SF"/>
    <property type="match status" value="1"/>
</dbReference>
<evidence type="ECO:0000259" key="7">
    <source>
        <dbReference type="Pfam" id="PF07524"/>
    </source>
</evidence>
<dbReference type="Pfam" id="PF10406">
    <property type="entry name" value="TAF8_C"/>
    <property type="match status" value="1"/>
</dbReference>
<evidence type="ECO:0000256" key="6">
    <source>
        <dbReference type="ARBA" id="ARBA00023242"/>
    </source>
</evidence>
<keyword evidence="6" id="KW-0539">Nucleus</keyword>
<dbReference type="InterPro" id="IPR037818">
    <property type="entry name" value="TAF8"/>
</dbReference>
<evidence type="ECO:0000256" key="5">
    <source>
        <dbReference type="ARBA" id="ARBA00023163"/>
    </source>
</evidence>
<keyword evidence="10" id="KW-1185">Reference proteome</keyword>
<dbReference type="EMBL" id="SDEE01000008">
    <property type="protein sequence ID" value="RXW25191.1"/>
    <property type="molecule type" value="Genomic_DNA"/>
</dbReference>
<dbReference type="PANTHER" id="PTHR46469">
    <property type="entry name" value="TRANSCRIPTION INITIATION FACTOR TFIID SUBUNIT 8"/>
    <property type="match status" value="1"/>
</dbReference>
<dbReference type="OrthoDB" id="2193813at2759"/>
<protein>
    <recommendedName>
        <fullName evidence="3">Transcription initiation factor TFIID subunit 8</fullName>
    </recommendedName>
</protein>
<dbReference type="GO" id="GO:0046982">
    <property type="term" value="F:protein heterodimerization activity"/>
    <property type="evidence" value="ECO:0007669"/>
    <property type="project" value="InterPro"/>
</dbReference>
<feature type="domain" description="Bromodomain associated" evidence="7">
    <location>
        <begin position="84"/>
        <end position="152"/>
    </location>
</feature>
<reference evidence="9 10" key="1">
    <citation type="submission" date="2019-01" db="EMBL/GenBank/DDBJ databases">
        <title>Draft genome sequence of Psathyrella aberdarensis IHI B618.</title>
        <authorList>
            <person name="Buettner E."/>
            <person name="Kellner H."/>
        </authorList>
    </citation>
    <scope>NUCLEOTIDE SEQUENCE [LARGE SCALE GENOMIC DNA]</scope>
    <source>
        <strain evidence="9 10">IHI B618</strain>
    </source>
</reference>
<keyword evidence="5" id="KW-0804">Transcription</keyword>
<dbReference type="InterPro" id="IPR006565">
    <property type="entry name" value="BTP"/>
</dbReference>
<dbReference type="InterPro" id="IPR019473">
    <property type="entry name" value="TFIID_su8_C"/>
</dbReference>
<dbReference type="Gene3D" id="1.10.20.10">
    <property type="entry name" value="Histone, subunit A"/>
    <property type="match status" value="1"/>
</dbReference>